<accession>A0A4Y2LWH4</accession>
<sequence>MPGVLYYVVSHTITNNLSSLQNSIMPFGPVNPNYSPYAQFVFNSTHPRKPLCSVSYGHIARGTERLKGNKDRCGVNHVSLREQVCTSFHVDREPLGFRARGIQ</sequence>
<comment type="caution">
    <text evidence="1">The sequence shown here is derived from an EMBL/GenBank/DDBJ whole genome shotgun (WGS) entry which is preliminary data.</text>
</comment>
<protein>
    <submittedName>
        <fullName evidence="1">Uncharacterized protein</fullName>
    </submittedName>
</protein>
<evidence type="ECO:0000313" key="1">
    <source>
        <dbReference type="EMBL" id="GBN17876.1"/>
    </source>
</evidence>
<organism evidence="1 2">
    <name type="scientific">Araneus ventricosus</name>
    <name type="common">Orbweaver spider</name>
    <name type="synonym">Epeira ventricosa</name>
    <dbReference type="NCBI Taxonomy" id="182803"/>
    <lineage>
        <taxon>Eukaryota</taxon>
        <taxon>Metazoa</taxon>
        <taxon>Ecdysozoa</taxon>
        <taxon>Arthropoda</taxon>
        <taxon>Chelicerata</taxon>
        <taxon>Arachnida</taxon>
        <taxon>Araneae</taxon>
        <taxon>Araneomorphae</taxon>
        <taxon>Entelegynae</taxon>
        <taxon>Araneoidea</taxon>
        <taxon>Araneidae</taxon>
        <taxon>Araneus</taxon>
    </lineage>
</organism>
<keyword evidence="2" id="KW-1185">Reference proteome</keyword>
<name>A0A4Y2LWH4_ARAVE</name>
<dbReference type="AlphaFoldDB" id="A0A4Y2LWH4"/>
<proteinExistence type="predicted"/>
<gene>
    <name evidence="1" type="ORF">AVEN_57611_1</name>
</gene>
<dbReference type="Proteomes" id="UP000499080">
    <property type="component" value="Unassembled WGS sequence"/>
</dbReference>
<dbReference type="EMBL" id="BGPR01006309">
    <property type="protein sequence ID" value="GBN17876.1"/>
    <property type="molecule type" value="Genomic_DNA"/>
</dbReference>
<reference evidence="1 2" key="1">
    <citation type="journal article" date="2019" name="Sci. Rep.">
        <title>Orb-weaving spider Araneus ventricosus genome elucidates the spidroin gene catalogue.</title>
        <authorList>
            <person name="Kono N."/>
            <person name="Nakamura H."/>
            <person name="Ohtoshi R."/>
            <person name="Moran D.A.P."/>
            <person name="Shinohara A."/>
            <person name="Yoshida Y."/>
            <person name="Fujiwara M."/>
            <person name="Mori M."/>
            <person name="Tomita M."/>
            <person name="Arakawa K."/>
        </authorList>
    </citation>
    <scope>NUCLEOTIDE SEQUENCE [LARGE SCALE GENOMIC DNA]</scope>
</reference>
<evidence type="ECO:0000313" key="2">
    <source>
        <dbReference type="Proteomes" id="UP000499080"/>
    </source>
</evidence>